<evidence type="ECO:0000256" key="9">
    <source>
        <dbReference type="ARBA" id="ARBA00023204"/>
    </source>
</evidence>
<keyword evidence="7 13" id="KW-0067">ATP-binding</keyword>
<evidence type="ECO:0000256" key="12">
    <source>
        <dbReference type="ARBA" id="ARBA00048988"/>
    </source>
</evidence>
<dbReference type="GO" id="GO:0000724">
    <property type="term" value="P:double-strand break repair via homologous recombination"/>
    <property type="evidence" value="ECO:0007669"/>
    <property type="project" value="UniProtKB-UniRule"/>
</dbReference>
<gene>
    <name evidence="13 17" type="primary">addA</name>
    <name evidence="17" type="ORF">F9802_15505</name>
</gene>
<evidence type="ECO:0000313" key="18">
    <source>
        <dbReference type="Proteomes" id="UP000429595"/>
    </source>
</evidence>
<dbReference type="EC" id="5.6.2.4" evidence="13"/>
<dbReference type="CDD" id="cd18807">
    <property type="entry name" value="SF1_C_UvrD"/>
    <property type="match status" value="1"/>
</dbReference>
<keyword evidence="3 13" id="KW-0227">DNA damage</keyword>
<evidence type="ECO:0000256" key="3">
    <source>
        <dbReference type="ARBA" id="ARBA00022763"/>
    </source>
</evidence>
<dbReference type="InterPro" id="IPR011335">
    <property type="entry name" value="Restrct_endonuc-II-like"/>
</dbReference>
<evidence type="ECO:0000256" key="1">
    <source>
        <dbReference type="ARBA" id="ARBA00022722"/>
    </source>
</evidence>
<dbReference type="InterPro" id="IPR000212">
    <property type="entry name" value="DNA_helicase_UvrD/REP"/>
</dbReference>
<accession>A0A6I1FHL4</accession>
<feature type="domain" description="UvrD-like helicase ATP-binding" evidence="15">
    <location>
        <begin position="13"/>
        <end position="483"/>
    </location>
</feature>
<dbReference type="HAMAP" id="MF_01451">
    <property type="entry name" value="AddA"/>
    <property type="match status" value="1"/>
</dbReference>
<dbReference type="PROSITE" id="PS51198">
    <property type="entry name" value="UVRD_HELICASE_ATP_BIND"/>
    <property type="match status" value="1"/>
</dbReference>
<dbReference type="NCBIfam" id="TIGR02785">
    <property type="entry name" value="addA_Gpos"/>
    <property type="match status" value="1"/>
</dbReference>
<keyword evidence="10 13" id="KW-0413">Isomerase</keyword>
<evidence type="ECO:0000256" key="10">
    <source>
        <dbReference type="ARBA" id="ARBA00023235"/>
    </source>
</evidence>
<dbReference type="PROSITE" id="PS51217">
    <property type="entry name" value="UVRD_HELICASE_CTER"/>
    <property type="match status" value="1"/>
</dbReference>
<dbReference type="FunFam" id="3.40.50.300:FF:001236">
    <property type="entry name" value="ATP-dependent helicase/nuclease subunit A"/>
    <property type="match status" value="1"/>
</dbReference>
<dbReference type="EC" id="3.1.-.-" evidence="13"/>
<keyword evidence="5 13" id="KW-0347">Helicase</keyword>
<dbReference type="PANTHER" id="PTHR11070:SF48">
    <property type="entry name" value="ATP-DEPENDENT HELICASE_NUCLEASE SUBUNIT A"/>
    <property type="match status" value="1"/>
</dbReference>
<keyword evidence="6 13" id="KW-0269">Exonuclease</keyword>
<reference evidence="17 18" key="1">
    <citation type="submission" date="2019-10" db="EMBL/GenBank/DDBJ databases">
        <title>Bacillus aerolatum sp. nov., isolated from bioaerosol of sport playgrounds.</title>
        <authorList>
            <person name="Chen P."/>
            <person name="Zhang G."/>
        </authorList>
    </citation>
    <scope>NUCLEOTIDE SEQUENCE [LARGE SCALE GENOMIC DNA]</scope>
    <source>
        <strain evidence="17 18">CX253</strain>
    </source>
</reference>
<dbReference type="FunFam" id="3.40.50.300:FF:001196">
    <property type="entry name" value="ATP-dependent helicase/nuclease subunit A"/>
    <property type="match status" value="1"/>
</dbReference>
<dbReference type="Gene3D" id="3.40.50.300">
    <property type="entry name" value="P-loop containing nucleotide triphosphate hydrolases"/>
    <property type="match status" value="4"/>
</dbReference>
<keyword evidence="1 13" id="KW-0540">Nuclease</keyword>
<dbReference type="EMBL" id="WEIO01000010">
    <property type="protein sequence ID" value="KAB7704967.1"/>
    <property type="molecule type" value="Genomic_DNA"/>
</dbReference>
<evidence type="ECO:0000256" key="11">
    <source>
        <dbReference type="ARBA" id="ARBA00034617"/>
    </source>
</evidence>
<evidence type="ECO:0000259" key="15">
    <source>
        <dbReference type="PROSITE" id="PS51198"/>
    </source>
</evidence>
<sequence>MSNLIIPGKPEGASWTDDQWKAIAAKGRDILVAAAAGSGKTAVLVERIIRKVINKEVPVNIDELLVVTFTNAAAAEMRQRIGTALEKEMEKDPASNHLRRQLTLLNKASISTLHSFCLEVIRKYYYLIDIDPAFRIADEGELMLLRDEVLDDFLEDEYGAEGNEEFYRLVDTFSNDRSDEELQTIIHTLYDFAQSHPRPDEWLSGLWQLYDVSGGVEAIDSLPFIDTLKFYIDLQLEAAEAMLTECVDMVNMPGGPVPREAMFNNELQMIRRLRAAVPSWQKLYEEMQAIDFPTLKSCKGEEYDPELTEQSKELRTEAKEIVKKLQEEYFSHKPESYLNNMGEMKETIAALARLVQRFADRFQAVKREKGLVDFSDLEHFTLEILTGEENGLSEAALAYQQRFKEIFLDEYQDFNIVQESIVRLLKTGEEENGNLFMVGDVKQSIYRFRLAEPNLFLSKYRRFTTDGENSGLRIDLAQNFRSRAEVLAGTNFLFKQVMDVKIGEIEYDQQAELVKGASYPEQVPFPVEVAIIDQGAKSDSDDLDIKDAEQSELEARWMAEKVRELIDSRHPVYDPKTKAERPVQYRDIVILLRSMPWAGVIKEEFKRAGIPLHAKVSNGYFQAMEVAVMISLLKVIDNPYQDIPLASVLRSPIVRCTENELSVIRLASKSASYYEAVQSFVSTRPEPRHEQLHEKVSKFLEKLSSWRALGRHGALSALVWQLYRDTHFYDFVGGMPGGKQRQANLRALYDRARQYEETSFRGLFRFLRFVERMQERGDDLGEAGALSEQEDVVRLMTIHASKGLEFPVVFVAGLNRQFNMMDLHKNYLLDKEFGIGAKYVHAEKRISYPSLPQLALKRKKRLELLAEEMRVLYVALTRAKEKLFLLGTVKDAEKTAAKWKKSERNPEWLLGNAERASAKSYLDWAGPALARHLDYDITGRSHSAVPAALAEHPSKWSIQTVSAESLQQKELEQTEESGGLLEKVQSFERVSISSPFKAEIEERMSWIYKHEPATHLRSKQSVSDLKRMNDIFNEGAGTDLSRQYQRPIFSRPSFMQKKALSPAEAGTALHTVMQHVSLKKEPAAGEVERLLNDLIARELLTADQAASVDPKKIAAFFQTDIGQVLLQADHVYRETPFNMGVKASELHPEWEGPEETVLVQGVIDCLIEKDGKLYLLDYKTDKIAGRFPGGFEQGKPVLEGRYRVQINLYARAIEQIWKRKVDKKFLFFFDGAHLLQIND</sequence>
<dbReference type="InterPro" id="IPR014152">
    <property type="entry name" value="AddA"/>
</dbReference>
<evidence type="ECO:0000256" key="8">
    <source>
        <dbReference type="ARBA" id="ARBA00023125"/>
    </source>
</evidence>
<dbReference type="Pfam" id="PF12705">
    <property type="entry name" value="PDDEXK_1"/>
    <property type="match status" value="1"/>
</dbReference>
<keyword evidence="4 13" id="KW-0378">Hydrolase</keyword>
<dbReference type="CDD" id="cd17932">
    <property type="entry name" value="DEXQc_UvrD"/>
    <property type="match status" value="1"/>
</dbReference>
<comment type="cofactor">
    <cofactor evidence="13">
        <name>Mg(2+)</name>
        <dbReference type="ChEBI" id="CHEBI:18420"/>
    </cofactor>
</comment>
<keyword evidence="2 13" id="KW-0547">Nucleotide-binding</keyword>
<organism evidence="17 18">
    <name type="scientific">Bacillus aerolatus</name>
    <dbReference type="NCBI Taxonomy" id="2653354"/>
    <lineage>
        <taxon>Bacteria</taxon>
        <taxon>Bacillati</taxon>
        <taxon>Bacillota</taxon>
        <taxon>Bacilli</taxon>
        <taxon>Bacillales</taxon>
        <taxon>Bacillaceae</taxon>
        <taxon>Bacillus</taxon>
    </lineage>
</organism>
<dbReference type="InterPro" id="IPR014016">
    <property type="entry name" value="UvrD-like_ATP-bd"/>
</dbReference>
<evidence type="ECO:0000313" key="17">
    <source>
        <dbReference type="EMBL" id="KAB7704967.1"/>
    </source>
</evidence>
<comment type="subunit">
    <text evidence="13">Heterodimer of AddA and AddB/RexB.</text>
</comment>
<keyword evidence="9 13" id="KW-0234">DNA repair</keyword>
<feature type="binding site" evidence="14">
    <location>
        <begin position="34"/>
        <end position="41"/>
    </location>
    <ligand>
        <name>ATP</name>
        <dbReference type="ChEBI" id="CHEBI:30616"/>
    </ligand>
</feature>
<feature type="domain" description="UvrD-like helicase C-terminal" evidence="16">
    <location>
        <begin position="510"/>
        <end position="803"/>
    </location>
</feature>
<dbReference type="GO" id="GO:0003690">
    <property type="term" value="F:double-stranded DNA binding"/>
    <property type="evidence" value="ECO:0007669"/>
    <property type="project" value="UniProtKB-UniRule"/>
</dbReference>
<evidence type="ECO:0000256" key="2">
    <source>
        <dbReference type="ARBA" id="ARBA00022741"/>
    </source>
</evidence>
<evidence type="ECO:0000256" key="5">
    <source>
        <dbReference type="ARBA" id="ARBA00022806"/>
    </source>
</evidence>
<dbReference type="GO" id="GO:0005829">
    <property type="term" value="C:cytosol"/>
    <property type="evidence" value="ECO:0007669"/>
    <property type="project" value="TreeGrafter"/>
</dbReference>
<proteinExistence type="inferred from homology"/>
<keyword evidence="8 13" id="KW-0238">DNA-binding</keyword>
<name>A0A6I1FHL4_9BACI</name>
<evidence type="ECO:0000256" key="4">
    <source>
        <dbReference type="ARBA" id="ARBA00022801"/>
    </source>
</evidence>
<dbReference type="Pfam" id="PF00580">
    <property type="entry name" value="UvrD-helicase"/>
    <property type="match status" value="1"/>
</dbReference>
<dbReference type="InterPro" id="IPR014017">
    <property type="entry name" value="DNA_helicase_UvrD-like_C"/>
</dbReference>
<dbReference type="GO" id="GO:0043138">
    <property type="term" value="F:3'-5' DNA helicase activity"/>
    <property type="evidence" value="ECO:0007669"/>
    <property type="project" value="UniProtKB-UniRule"/>
</dbReference>
<comment type="catalytic activity">
    <reaction evidence="11 13">
        <text>Couples ATP hydrolysis with the unwinding of duplex DNA by translocating in the 3'-5' direction.</text>
        <dbReference type="EC" id="5.6.2.4"/>
    </reaction>
</comment>
<evidence type="ECO:0000256" key="13">
    <source>
        <dbReference type="HAMAP-Rule" id="MF_01451"/>
    </source>
</evidence>
<dbReference type="AlphaFoldDB" id="A0A6I1FHL4"/>
<dbReference type="InterPro" id="IPR027417">
    <property type="entry name" value="P-loop_NTPase"/>
</dbReference>
<comment type="function">
    <text evidence="13">The heterodimer acts as both an ATP-dependent DNA helicase and an ATP-dependent, dual-direction single-stranded exonuclease. Recognizes the chi site generating a DNA molecule suitable for the initiation of homologous recombination. The AddA nuclease domain is required for chi fragment generation; this subunit has the helicase and 3' -&gt; 5' nuclease activities.</text>
</comment>
<evidence type="ECO:0000256" key="6">
    <source>
        <dbReference type="ARBA" id="ARBA00022839"/>
    </source>
</evidence>
<dbReference type="Gene3D" id="3.90.320.10">
    <property type="match status" value="1"/>
</dbReference>
<dbReference type="GO" id="GO:0033202">
    <property type="term" value="C:DNA helicase complex"/>
    <property type="evidence" value="ECO:0007669"/>
    <property type="project" value="TreeGrafter"/>
</dbReference>
<comment type="catalytic activity">
    <reaction evidence="12 13">
        <text>ATP + H2O = ADP + phosphate + H(+)</text>
        <dbReference type="Rhea" id="RHEA:13065"/>
        <dbReference type="ChEBI" id="CHEBI:15377"/>
        <dbReference type="ChEBI" id="CHEBI:15378"/>
        <dbReference type="ChEBI" id="CHEBI:30616"/>
        <dbReference type="ChEBI" id="CHEBI:43474"/>
        <dbReference type="ChEBI" id="CHEBI:456216"/>
        <dbReference type="EC" id="5.6.2.4"/>
    </reaction>
</comment>
<dbReference type="SUPFAM" id="SSF52980">
    <property type="entry name" value="Restriction endonuclease-like"/>
    <property type="match status" value="1"/>
</dbReference>
<evidence type="ECO:0000256" key="14">
    <source>
        <dbReference type="PROSITE-ProRule" id="PRU00560"/>
    </source>
</evidence>
<dbReference type="Pfam" id="PF13361">
    <property type="entry name" value="UvrD_C"/>
    <property type="match status" value="1"/>
</dbReference>
<dbReference type="PANTHER" id="PTHR11070">
    <property type="entry name" value="UVRD / RECB / PCRA DNA HELICASE FAMILY MEMBER"/>
    <property type="match status" value="1"/>
</dbReference>
<dbReference type="RefSeq" id="WP_152153588.1">
    <property type="nucleotide sequence ID" value="NZ_WEIO01000010.1"/>
</dbReference>
<protein>
    <recommendedName>
        <fullName evidence="13">ATP-dependent helicase/nuclease subunit A</fullName>
        <ecNumber evidence="13">3.1.-.-</ecNumber>
        <ecNumber evidence="13">5.6.2.4</ecNumber>
    </recommendedName>
    <alternativeName>
        <fullName evidence="13">ATP-dependent helicase/nuclease AddA</fullName>
    </alternativeName>
    <alternativeName>
        <fullName evidence="13">DNA 3'-5' helicase AddA</fullName>
    </alternativeName>
</protein>
<dbReference type="GO" id="GO:0005524">
    <property type="term" value="F:ATP binding"/>
    <property type="evidence" value="ECO:0007669"/>
    <property type="project" value="UniProtKB-UniRule"/>
</dbReference>
<dbReference type="SUPFAM" id="SSF52540">
    <property type="entry name" value="P-loop containing nucleoside triphosphate hydrolases"/>
    <property type="match status" value="1"/>
</dbReference>
<comment type="similarity">
    <text evidence="13">Belongs to the helicase family. AddA subfamily.</text>
</comment>
<keyword evidence="18" id="KW-1185">Reference proteome</keyword>
<dbReference type="Proteomes" id="UP000429595">
    <property type="component" value="Unassembled WGS sequence"/>
</dbReference>
<dbReference type="GO" id="GO:0008408">
    <property type="term" value="F:3'-5' exonuclease activity"/>
    <property type="evidence" value="ECO:0007669"/>
    <property type="project" value="UniProtKB-UniRule"/>
</dbReference>
<evidence type="ECO:0000256" key="7">
    <source>
        <dbReference type="ARBA" id="ARBA00022840"/>
    </source>
</evidence>
<evidence type="ECO:0000259" key="16">
    <source>
        <dbReference type="PROSITE" id="PS51217"/>
    </source>
</evidence>
<comment type="caution">
    <text evidence="17">The sequence shown here is derived from an EMBL/GenBank/DDBJ whole genome shotgun (WGS) entry which is preliminary data.</text>
</comment>
<dbReference type="InterPro" id="IPR038726">
    <property type="entry name" value="PDDEXK_AddAB-type"/>
</dbReference>
<dbReference type="InterPro" id="IPR011604">
    <property type="entry name" value="PDDEXK-like_dom_sf"/>
</dbReference>